<sequence length="256" mass="25884">QVSRAGRRRGGLATAGAAARDGEVPGGGRRPLGPQGGRRARRHLAQRGGAGAGLPARRRAAVRGGGAERRRGQRAAAGAGGRRLAAAHHAPQLLPLSGQGLHRRAGGLRRGGRGRGRPRGGGRRGRARVPAAGAGRSPAEGPRRFSSAVGAFLASGCPGRARGPSAGGPERRGPGAGGVHAERHAERGTGVQRPEGAADVHRHGLAWWPGHRGPVRHPAEPTPRPGAVQVQAVLQVGQAAGAAHPGTRFGIWVAGV</sequence>
<organism evidence="2 3">
    <name type="scientific">Prorocentrum cordatum</name>
    <dbReference type="NCBI Taxonomy" id="2364126"/>
    <lineage>
        <taxon>Eukaryota</taxon>
        <taxon>Sar</taxon>
        <taxon>Alveolata</taxon>
        <taxon>Dinophyceae</taxon>
        <taxon>Prorocentrales</taxon>
        <taxon>Prorocentraceae</taxon>
        <taxon>Prorocentrum</taxon>
    </lineage>
</organism>
<reference evidence="2" key="1">
    <citation type="submission" date="2023-10" db="EMBL/GenBank/DDBJ databases">
        <authorList>
            <person name="Chen Y."/>
            <person name="Shah S."/>
            <person name="Dougan E. K."/>
            <person name="Thang M."/>
            <person name="Chan C."/>
        </authorList>
    </citation>
    <scope>NUCLEOTIDE SEQUENCE [LARGE SCALE GENOMIC DNA]</scope>
</reference>
<feature type="compositionally biased region" description="Gly residues" evidence="1">
    <location>
        <begin position="24"/>
        <end position="36"/>
    </location>
</feature>
<dbReference type="Proteomes" id="UP001189429">
    <property type="component" value="Unassembled WGS sequence"/>
</dbReference>
<feature type="non-terminal residue" evidence="2">
    <location>
        <position position="1"/>
    </location>
</feature>
<gene>
    <name evidence="2" type="ORF">PCOR1329_LOCUS15081</name>
</gene>
<keyword evidence="3" id="KW-1185">Reference proteome</keyword>
<evidence type="ECO:0000256" key="1">
    <source>
        <dbReference type="SAM" id="MobiDB-lite"/>
    </source>
</evidence>
<evidence type="ECO:0000313" key="2">
    <source>
        <dbReference type="EMBL" id="CAK0809972.1"/>
    </source>
</evidence>
<feature type="region of interest" description="Disordered" evidence="1">
    <location>
        <begin position="160"/>
        <end position="182"/>
    </location>
</feature>
<feature type="compositionally biased region" description="Basic residues" evidence="1">
    <location>
        <begin position="1"/>
        <end position="10"/>
    </location>
</feature>
<evidence type="ECO:0000313" key="3">
    <source>
        <dbReference type="Proteomes" id="UP001189429"/>
    </source>
</evidence>
<feature type="region of interest" description="Disordered" evidence="1">
    <location>
        <begin position="1"/>
        <end position="144"/>
    </location>
</feature>
<dbReference type="EMBL" id="CAUYUJ010004543">
    <property type="protein sequence ID" value="CAK0809972.1"/>
    <property type="molecule type" value="Genomic_DNA"/>
</dbReference>
<comment type="caution">
    <text evidence="2">The sequence shown here is derived from an EMBL/GenBank/DDBJ whole genome shotgun (WGS) entry which is preliminary data.</text>
</comment>
<protein>
    <submittedName>
        <fullName evidence="2">Uncharacterized protein</fullName>
    </submittedName>
</protein>
<proteinExistence type="predicted"/>
<feature type="compositionally biased region" description="Low complexity" evidence="1">
    <location>
        <begin position="74"/>
        <end position="96"/>
    </location>
</feature>
<feature type="compositionally biased region" description="Basic residues" evidence="1">
    <location>
        <begin position="101"/>
        <end position="127"/>
    </location>
</feature>
<name>A0ABN9QUK0_9DINO</name>
<accession>A0ABN9QUK0</accession>